<dbReference type="SUPFAM" id="SSF54106">
    <property type="entry name" value="LysM domain"/>
    <property type="match status" value="1"/>
</dbReference>
<reference evidence="8" key="1">
    <citation type="submission" date="2011-03" db="EMBL/GenBank/DDBJ databases">
        <title>Complete sequence of Sphingobacterium sp. 21.</title>
        <authorList>
            <consortium name="US DOE Joint Genome Institute"/>
            <person name="Lucas S."/>
            <person name="Copeland A."/>
            <person name="Lapidus A."/>
            <person name="Cheng J.-F."/>
            <person name="Goodwin L."/>
            <person name="Pitluck S."/>
            <person name="Davenport K."/>
            <person name="Detter J.C."/>
            <person name="Han C."/>
            <person name="Tapia R."/>
            <person name="Land M."/>
            <person name="Hauser L."/>
            <person name="Kyrpides N."/>
            <person name="Ivanova N."/>
            <person name="Ovchinnikova G."/>
            <person name="Pagani I."/>
            <person name="Siebers A.K."/>
            <person name="Allgaier M."/>
            <person name="Thelen M.P."/>
            <person name="Hugenholtz P."/>
            <person name="Woyke T."/>
        </authorList>
    </citation>
    <scope>NUCLEOTIDE SEQUENCE</scope>
    <source>
        <strain evidence="8">21</strain>
    </source>
</reference>
<dbReference type="eggNOG" id="COG1705">
    <property type="taxonomic scope" value="Bacteria"/>
</dbReference>
<dbReference type="GO" id="GO:0042742">
    <property type="term" value="P:defense response to bacterium"/>
    <property type="evidence" value="ECO:0007669"/>
    <property type="project" value="UniProtKB-KW"/>
</dbReference>
<dbReference type="GO" id="GO:0004040">
    <property type="term" value="F:amidase activity"/>
    <property type="evidence" value="ECO:0007669"/>
    <property type="project" value="InterPro"/>
</dbReference>
<dbReference type="eggNOG" id="COG1388">
    <property type="taxonomic scope" value="Bacteria"/>
</dbReference>
<dbReference type="OrthoDB" id="977752at2"/>
<dbReference type="EMBL" id="CP002584">
    <property type="protein sequence ID" value="ADZ77344.1"/>
    <property type="molecule type" value="Genomic_DNA"/>
</dbReference>
<dbReference type="AlphaFoldDB" id="F4CAR8"/>
<keyword evidence="1" id="KW-0929">Antimicrobial</keyword>
<keyword evidence="6" id="KW-1133">Transmembrane helix</keyword>
<dbReference type="HOGENOM" id="CLU_013771_1_0_10"/>
<evidence type="ECO:0000256" key="6">
    <source>
        <dbReference type="SAM" id="Phobius"/>
    </source>
</evidence>
<evidence type="ECO:0000256" key="2">
    <source>
        <dbReference type="ARBA" id="ARBA00022638"/>
    </source>
</evidence>
<dbReference type="KEGG" id="shg:Sph21_0767"/>
<dbReference type="SMART" id="SM00257">
    <property type="entry name" value="LysM"/>
    <property type="match status" value="1"/>
</dbReference>
<dbReference type="CDD" id="cd00118">
    <property type="entry name" value="LysM"/>
    <property type="match status" value="1"/>
</dbReference>
<feature type="domain" description="LysM" evidence="7">
    <location>
        <begin position="252"/>
        <end position="295"/>
    </location>
</feature>
<dbReference type="Pfam" id="PF01476">
    <property type="entry name" value="LysM"/>
    <property type="match status" value="1"/>
</dbReference>
<feature type="compositionally biased region" description="Polar residues" evidence="5">
    <location>
        <begin position="40"/>
        <end position="51"/>
    </location>
</feature>
<dbReference type="Gene3D" id="1.10.530.10">
    <property type="match status" value="1"/>
</dbReference>
<organism evidence="8">
    <name type="scientific">Sphingobacterium sp. (strain 21)</name>
    <dbReference type="NCBI Taxonomy" id="743722"/>
    <lineage>
        <taxon>Bacteria</taxon>
        <taxon>Pseudomonadati</taxon>
        <taxon>Bacteroidota</taxon>
        <taxon>Sphingobacteriia</taxon>
        <taxon>Sphingobacteriales</taxon>
        <taxon>Sphingobacteriaceae</taxon>
        <taxon>Sphingobacterium</taxon>
    </lineage>
</organism>
<dbReference type="InterPro" id="IPR051056">
    <property type="entry name" value="Glycosyl_Hydrolase_73"/>
</dbReference>
<evidence type="ECO:0000256" key="4">
    <source>
        <dbReference type="ARBA" id="ARBA00032108"/>
    </source>
</evidence>
<feature type="transmembrane region" description="Helical" evidence="6">
    <location>
        <begin position="12"/>
        <end position="30"/>
    </location>
</feature>
<feature type="compositionally biased region" description="Basic residues" evidence="5">
    <location>
        <begin position="54"/>
        <end position="63"/>
    </location>
</feature>
<evidence type="ECO:0000256" key="3">
    <source>
        <dbReference type="ARBA" id="ARBA00022801"/>
    </source>
</evidence>
<dbReference type="PROSITE" id="PS51782">
    <property type="entry name" value="LYSM"/>
    <property type="match status" value="1"/>
</dbReference>
<keyword evidence="3" id="KW-0378">Hydrolase</keyword>
<evidence type="ECO:0000259" key="7">
    <source>
        <dbReference type="PROSITE" id="PS51782"/>
    </source>
</evidence>
<evidence type="ECO:0000313" key="8">
    <source>
        <dbReference type="EMBL" id="ADZ77344.1"/>
    </source>
</evidence>
<proteinExistence type="predicted"/>
<gene>
    <name evidence="8" type="ordered locus">Sph21_0767</name>
</gene>
<dbReference type="Gene3D" id="3.10.350.10">
    <property type="entry name" value="LysM domain"/>
    <property type="match status" value="1"/>
</dbReference>
<accession>F4CAR8</accession>
<keyword evidence="6" id="KW-0472">Membrane</keyword>
<keyword evidence="6" id="KW-0812">Transmembrane</keyword>
<dbReference type="PANTHER" id="PTHR33308">
    <property type="entry name" value="PEPTIDOGLYCAN HYDROLASE FLGJ"/>
    <property type="match status" value="1"/>
</dbReference>
<evidence type="ECO:0000256" key="1">
    <source>
        <dbReference type="ARBA" id="ARBA00022529"/>
    </source>
</evidence>
<feature type="region of interest" description="Disordered" evidence="5">
    <location>
        <begin position="40"/>
        <end position="68"/>
    </location>
</feature>
<evidence type="ECO:0000256" key="5">
    <source>
        <dbReference type="SAM" id="MobiDB-lite"/>
    </source>
</evidence>
<dbReference type="GO" id="GO:0031640">
    <property type="term" value="P:killing of cells of another organism"/>
    <property type="evidence" value="ECO:0007669"/>
    <property type="project" value="UniProtKB-KW"/>
</dbReference>
<sequence length="297" mass="33761">MNKQPQHIALPSFVYLILFFCISLSLTSCLPKQKVLQSSKTRQQGSYGSNNEGRRHHHPHRPSNKPAAISASAQDYISRYKTIAIQEMNTYGIPASITLAQGLLESANGNSTLAREANNHFGIKCTPDWKGESFFKDDDAINDCFRVYRSPEDSFRDHSEFLLRKRYAPLFELDKDDYTGWAKGLKKAGYATNPHYAELLIDLIERYGLYEYDRGEKAPEKINREERVLVEIADNSPKEPEKAEAKPPVEMKIHEVRQGDTIYSISKRYGLTTDELKNLNSLDSDDLVVGQLLLVSK</sequence>
<name>F4CAR8_SPHS2</name>
<dbReference type="PROSITE" id="PS51257">
    <property type="entry name" value="PROKAR_LIPOPROTEIN"/>
    <property type="match status" value="1"/>
</dbReference>
<dbReference type="SMART" id="SM00047">
    <property type="entry name" value="LYZ2"/>
    <property type="match status" value="1"/>
</dbReference>
<dbReference type="InterPro" id="IPR036779">
    <property type="entry name" value="LysM_dom_sf"/>
</dbReference>
<dbReference type="Pfam" id="PF01832">
    <property type="entry name" value="Glucosaminidase"/>
    <property type="match status" value="1"/>
</dbReference>
<keyword evidence="2" id="KW-0081">Bacteriolytic enzyme</keyword>
<dbReference type="InterPro" id="IPR002901">
    <property type="entry name" value="MGlyc_endo_b_GlcNAc-like_dom"/>
</dbReference>
<dbReference type="PANTHER" id="PTHR33308:SF9">
    <property type="entry name" value="PEPTIDOGLYCAN HYDROLASE FLGJ"/>
    <property type="match status" value="1"/>
</dbReference>
<dbReference type="PATRIC" id="fig|743722.3.peg.822"/>
<dbReference type="InterPro" id="IPR018392">
    <property type="entry name" value="LysM"/>
</dbReference>
<protein>
    <recommendedName>
        <fullName evidence="4">Peptidoglycan hydrolase</fullName>
    </recommendedName>
</protein>
<dbReference type="STRING" id="743722.Sph21_0767"/>